<reference evidence="1" key="2">
    <citation type="submission" date="2025-09" db="UniProtKB">
        <authorList>
            <consortium name="Ensembl"/>
        </authorList>
    </citation>
    <scope>IDENTIFICATION</scope>
</reference>
<evidence type="ECO:0000313" key="2">
    <source>
        <dbReference type="Proteomes" id="UP000694559"/>
    </source>
</evidence>
<evidence type="ECO:0000313" key="1">
    <source>
        <dbReference type="Ensembl" id="ENSNNAP00000002185.1"/>
    </source>
</evidence>
<dbReference type="Proteomes" id="UP000694559">
    <property type="component" value="Unplaced"/>
</dbReference>
<sequence>MGVRMETIAPGDGRTFPKRGQTCVVHYTGEWRGGMGRGWGWKKGVEGRGGLSKGRVGEL</sequence>
<dbReference type="AlphaFoldDB" id="A0A8C6V7F3"/>
<keyword evidence="2" id="KW-1185">Reference proteome</keyword>
<proteinExistence type="predicted"/>
<dbReference type="InterPro" id="IPR046357">
    <property type="entry name" value="PPIase_dom_sf"/>
</dbReference>
<name>A0A8C6V7F3_NAJNA</name>
<reference evidence="1" key="1">
    <citation type="submission" date="2025-08" db="UniProtKB">
        <authorList>
            <consortium name="Ensembl"/>
        </authorList>
    </citation>
    <scope>IDENTIFICATION</scope>
</reference>
<organism evidence="1 2">
    <name type="scientific">Naja naja</name>
    <name type="common">Indian cobra</name>
    <dbReference type="NCBI Taxonomy" id="35670"/>
    <lineage>
        <taxon>Eukaryota</taxon>
        <taxon>Metazoa</taxon>
        <taxon>Chordata</taxon>
        <taxon>Craniata</taxon>
        <taxon>Vertebrata</taxon>
        <taxon>Euteleostomi</taxon>
        <taxon>Lepidosauria</taxon>
        <taxon>Squamata</taxon>
        <taxon>Bifurcata</taxon>
        <taxon>Unidentata</taxon>
        <taxon>Episquamata</taxon>
        <taxon>Toxicofera</taxon>
        <taxon>Serpentes</taxon>
        <taxon>Colubroidea</taxon>
        <taxon>Elapidae</taxon>
        <taxon>Elapinae</taxon>
        <taxon>Naja</taxon>
    </lineage>
</organism>
<protein>
    <submittedName>
        <fullName evidence="1">Uncharacterized protein</fullName>
    </submittedName>
</protein>
<dbReference type="Ensembl" id="ENSNNAT00000002296.1">
    <property type="protein sequence ID" value="ENSNNAP00000002185.1"/>
    <property type="gene ID" value="ENSNNAG00000001527.1"/>
</dbReference>
<dbReference type="GO" id="GO:0003755">
    <property type="term" value="F:peptidyl-prolyl cis-trans isomerase activity"/>
    <property type="evidence" value="ECO:0007669"/>
    <property type="project" value="InterPro"/>
</dbReference>
<accession>A0A8C6V7F3</accession>
<dbReference type="GeneTree" id="ENSGT00940000178928"/>
<dbReference type="Gene3D" id="3.10.50.40">
    <property type="match status" value="1"/>
</dbReference>